<evidence type="ECO:0000313" key="2">
    <source>
        <dbReference type="Proteomes" id="UP001527925"/>
    </source>
</evidence>
<accession>A0ABR4NEG3</accession>
<organism evidence="1 2">
    <name type="scientific">Polyrhizophydium stewartii</name>
    <dbReference type="NCBI Taxonomy" id="2732419"/>
    <lineage>
        <taxon>Eukaryota</taxon>
        <taxon>Fungi</taxon>
        <taxon>Fungi incertae sedis</taxon>
        <taxon>Chytridiomycota</taxon>
        <taxon>Chytridiomycota incertae sedis</taxon>
        <taxon>Chytridiomycetes</taxon>
        <taxon>Rhizophydiales</taxon>
        <taxon>Rhizophydiales incertae sedis</taxon>
        <taxon>Polyrhizophydium</taxon>
    </lineage>
</organism>
<dbReference type="InterPro" id="IPR052050">
    <property type="entry name" value="SecEffector_AnkRepeat"/>
</dbReference>
<name>A0ABR4NEG3_9FUNG</name>
<dbReference type="SUPFAM" id="SSF48403">
    <property type="entry name" value="Ankyrin repeat"/>
    <property type="match status" value="1"/>
</dbReference>
<dbReference type="Gene3D" id="1.25.40.20">
    <property type="entry name" value="Ankyrin repeat-containing domain"/>
    <property type="match status" value="1"/>
</dbReference>
<gene>
    <name evidence="1" type="ORF">HK105_202316</name>
</gene>
<dbReference type="PANTHER" id="PTHR46586:SF3">
    <property type="entry name" value="ANKYRIN REPEAT-CONTAINING PROTEIN"/>
    <property type="match status" value="1"/>
</dbReference>
<evidence type="ECO:0008006" key="3">
    <source>
        <dbReference type="Google" id="ProtNLM"/>
    </source>
</evidence>
<dbReference type="Proteomes" id="UP001527925">
    <property type="component" value="Unassembled WGS sequence"/>
</dbReference>
<dbReference type="InterPro" id="IPR036770">
    <property type="entry name" value="Ankyrin_rpt-contain_sf"/>
</dbReference>
<comment type="caution">
    <text evidence="1">The sequence shown here is derived from an EMBL/GenBank/DDBJ whole genome shotgun (WGS) entry which is preliminary data.</text>
</comment>
<reference evidence="1 2" key="1">
    <citation type="submission" date="2023-09" db="EMBL/GenBank/DDBJ databases">
        <title>Pangenome analysis of Batrachochytrium dendrobatidis and related Chytrids.</title>
        <authorList>
            <person name="Yacoub M.N."/>
            <person name="Stajich J.E."/>
            <person name="James T.Y."/>
        </authorList>
    </citation>
    <scope>NUCLEOTIDE SEQUENCE [LARGE SCALE GENOMIC DNA]</scope>
    <source>
        <strain evidence="1 2">JEL0888</strain>
    </source>
</reference>
<keyword evidence="2" id="KW-1185">Reference proteome</keyword>
<sequence length="442" mass="49156">MVLDHAGAFTKLINGLMLRIEAESLPQAERERMWQEAIMCNWQGDLRLLPWVHIRSTCLATPCTREMLGRLHACKAVDDAYVLQTAARERWPELLQSKYADELAAAAAREDAVWLLEDLICARKAVRPSAWLAGIAAQHGNLDAVRFLHSLTPAETWCKTVLDGAAASGNLDLVVWLATNRREGFSHAAMAAAAQNGHLHVVQWLHDNRDDGCSPFAMSWAAQGGHVHVLEWFTLHASPVTTGSALADEFDGHEFVRYRRSNIEACSPLTISAVARNGHVAVLEFLRARFPRCFVELPQDAFNEVADVLVLTWLHAHGLIVEPESLLERLVDRGDAACIRWLCTTFSLRITQSLFDKACGRNELRLARWMLEAGCVRLTEQRVAAAVASRNVGLLAVFFAHSNTLLALAYRQAVDCGVADVVEWMEFRYSRGVAQLALSFDV</sequence>
<proteinExistence type="predicted"/>
<protein>
    <recommendedName>
        <fullName evidence="3">Ankyrin repeat protein</fullName>
    </recommendedName>
</protein>
<dbReference type="PANTHER" id="PTHR46586">
    <property type="entry name" value="ANKYRIN REPEAT-CONTAINING PROTEIN"/>
    <property type="match status" value="1"/>
</dbReference>
<evidence type="ECO:0000313" key="1">
    <source>
        <dbReference type="EMBL" id="KAL2917903.1"/>
    </source>
</evidence>
<dbReference type="EMBL" id="JADGIZ020000008">
    <property type="protein sequence ID" value="KAL2917903.1"/>
    <property type="molecule type" value="Genomic_DNA"/>
</dbReference>